<evidence type="ECO:0000313" key="2">
    <source>
        <dbReference type="Proteomes" id="UP000237003"/>
    </source>
</evidence>
<dbReference type="RefSeq" id="WP_103778513.1">
    <property type="nucleotide sequence ID" value="NZ_PQLX01000006.1"/>
</dbReference>
<sequence length="232" mass="25743">MKFSIQSNQSYSFVSKAFSAKETVNLDISVSRKNSFFCSCVGVSNTYVKYDLNNGAGTAKLKLNKVFAEIEKAISSANPTSDLKNQWVRQECITMPSSEINKLLDTVCINLRGTIKKESKASIFSSVSSMQSAELDVNSAQSSIKHVITGNHSVKKTIAKLQKNCETNEKKNLLSNAIVNDIAERFYDKTCGQVKLSAVRQQAVNAFMSEFNIKQELNPSPFGTVRESRHFD</sequence>
<reference evidence="1 2" key="1">
    <citation type="submission" date="2018-01" db="EMBL/GenBank/DDBJ databases">
        <title>Complete genome sequences of 14 Citrobacter spp. isolated from plant in Canada.</title>
        <authorList>
            <person name="Bhandare S.G."/>
            <person name="Colavecchio A."/>
            <person name="Jeukens J."/>
            <person name="Emond-Rheault J.-G."/>
            <person name="Freschi L."/>
            <person name="Hamel J."/>
            <person name="Kukavica-Ibrulj I."/>
            <person name="Levesque R."/>
            <person name="Goodridge L."/>
        </authorList>
    </citation>
    <scope>NUCLEOTIDE SEQUENCE [LARGE SCALE GENOMIC DNA]</scope>
    <source>
        <strain evidence="1 2">S1285</strain>
    </source>
</reference>
<dbReference type="Proteomes" id="UP000237003">
    <property type="component" value="Unassembled WGS sequence"/>
</dbReference>
<comment type="caution">
    <text evidence="1">The sequence shown here is derived from an EMBL/GenBank/DDBJ whole genome shotgun (WGS) entry which is preliminary data.</text>
</comment>
<protein>
    <submittedName>
        <fullName evidence="1">Uncharacterized protein</fullName>
    </submittedName>
</protein>
<evidence type="ECO:0000313" key="1">
    <source>
        <dbReference type="EMBL" id="POU63958.1"/>
    </source>
</evidence>
<dbReference type="EMBL" id="PQLX01000006">
    <property type="protein sequence ID" value="POU63958.1"/>
    <property type="molecule type" value="Genomic_DNA"/>
</dbReference>
<organism evidence="1 2">
    <name type="scientific">Citrobacter amalonaticus</name>
    <dbReference type="NCBI Taxonomy" id="35703"/>
    <lineage>
        <taxon>Bacteria</taxon>
        <taxon>Pseudomonadati</taxon>
        <taxon>Pseudomonadota</taxon>
        <taxon>Gammaproteobacteria</taxon>
        <taxon>Enterobacterales</taxon>
        <taxon>Enterobacteriaceae</taxon>
        <taxon>Citrobacter</taxon>
    </lineage>
</organism>
<dbReference type="AlphaFoldDB" id="A0A2S4RUY7"/>
<gene>
    <name evidence="1" type="ORF">C3430_17340</name>
</gene>
<dbReference type="Pfam" id="PF03278">
    <property type="entry name" value="IpaB_EvcA"/>
    <property type="match status" value="1"/>
</dbReference>
<name>A0A2S4RUY7_CITAM</name>
<proteinExistence type="predicted"/>
<dbReference type="InterPro" id="IPR004959">
    <property type="entry name" value="Bac_effector_IpgB-like"/>
</dbReference>
<accession>A0A2S4RUY7</accession>
<dbReference type="Gene3D" id="1.10.4120.20">
    <property type="match status" value="1"/>
</dbReference>